<comment type="caution">
    <text evidence="5">The sequence shown here is derived from an EMBL/GenBank/DDBJ whole genome shotgun (WGS) entry which is preliminary data.</text>
</comment>
<feature type="transmembrane region" description="Helical" evidence="2">
    <location>
        <begin position="671"/>
        <end position="688"/>
    </location>
</feature>
<dbReference type="PANTHER" id="PTHR43294:SF20">
    <property type="entry name" value="P-TYPE ATPASE"/>
    <property type="match status" value="1"/>
</dbReference>
<name>A0ABS6EXU7_9CLOT</name>
<feature type="transmembrane region" description="Helical" evidence="2">
    <location>
        <begin position="801"/>
        <end position="820"/>
    </location>
</feature>
<accession>A0ABS6EXU7</accession>
<dbReference type="Proteomes" id="UP000736583">
    <property type="component" value="Unassembled WGS sequence"/>
</dbReference>
<keyword evidence="2" id="KW-0472">Membrane</keyword>
<reference evidence="5 6" key="1">
    <citation type="submission" date="2021-06" db="EMBL/GenBank/DDBJ databases">
        <authorList>
            <person name="Sun Q."/>
            <person name="Li D."/>
        </authorList>
    </citation>
    <scope>NUCLEOTIDE SEQUENCE [LARGE SCALE GENOMIC DNA]</scope>
    <source>
        <strain evidence="5 6">MSJ-4</strain>
    </source>
</reference>
<dbReference type="PANTHER" id="PTHR43294">
    <property type="entry name" value="SODIUM/POTASSIUM-TRANSPORTING ATPASE SUBUNIT ALPHA"/>
    <property type="match status" value="1"/>
</dbReference>
<dbReference type="InterPro" id="IPR004014">
    <property type="entry name" value="ATPase_P-typ_cation-transptr_N"/>
</dbReference>
<dbReference type="Pfam" id="PF00122">
    <property type="entry name" value="E1-E2_ATPase"/>
    <property type="match status" value="1"/>
</dbReference>
<dbReference type="InterPro" id="IPR059000">
    <property type="entry name" value="ATPase_P-type_domA"/>
</dbReference>
<evidence type="ECO:0000256" key="2">
    <source>
        <dbReference type="SAM" id="Phobius"/>
    </source>
</evidence>
<dbReference type="RefSeq" id="WP_216456091.1">
    <property type="nucleotide sequence ID" value="NZ_JAHLQL010000001.1"/>
</dbReference>
<keyword evidence="6" id="KW-1185">Reference proteome</keyword>
<keyword evidence="2" id="KW-0812">Transmembrane</keyword>
<feature type="domain" description="P-type ATPase A" evidence="3">
    <location>
        <begin position="111"/>
        <end position="224"/>
    </location>
</feature>
<feature type="transmembrane region" description="Helical" evidence="2">
    <location>
        <begin position="275"/>
        <end position="296"/>
    </location>
</feature>
<feature type="transmembrane region" description="Helical" evidence="2">
    <location>
        <begin position="732"/>
        <end position="757"/>
    </location>
</feature>
<comment type="subcellular location">
    <subcellularLocation>
        <location evidence="1">Membrane</location>
        <topology evidence="1">Multi-pass membrane protein</topology>
    </subcellularLocation>
</comment>
<feature type="transmembrane region" description="Helical" evidence="2">
    <location>
        <begin position="60"/>
        <end position="93"/>
    </location>
</feature>
<evidence type="ECO:0000259" key="4">
    <source>
        <dbReference type="Pfam" id="PF00690"/>
    </source>
</evidence>
<dbReference type="InterPro" id="IPR050510">
    <property type="entry name" value="Cation_transp_ATPase_P-type"/>
</dbReference>
<evidence type="ECO:0000256" key="1">
    <source>
        <dbReference type="ARBA" id="ARBA00004141"/>
    </source>
</evidence>
<feature type="transmembrane region" description="Helical" evidence="2">
    <location>
        <begin position="700"/>
        <end position="720"/>
    </location>
</feature>
<dbReference type="Pfam" id="PF00690">
    <property type="entry name" value="Cation_ATPase_N"/>
    <property type="match status" value="1"/>
</dbReference>
<keyword evidence="2" id="KW-1133">Transmembrane helix</keyword>
<sequence length="851" mass="97470">MTEFYNMPWSYVIKALETNQYRGLSKEEVQKRREEKTNVVNVSKVHSPIFLFFKELWNIWVIYSLLGLSVSIYLGEILLSIIITLLFLSTLILNIKIRYKNEKALKTLQNLNNTVATVLREGVISNVNCKELVLGDIVLLDKNFIIPADLRIIESENLKIKETIVTGEKYLVEKYETKIEEHDIPLADMKNIAFKASQVIDGSGVGVIIALGEDTQIGKIVEVLDYDRKAKYILDNKINKNINFMSLIFSFLILSISAINLFITNDIKGSLEIFTYLFLCFAPPSFLIFFSIYLFWVNNFLQRKGIFIKNISIFELIKNLDVIFLNKVGAVTESQMTMEKLYTDGKVYSDGDEENINNIHLERFLHVALLCNNGSYDFEKDKGKGDLIDQALIKYSSKFSLFKTNLDKSQRRIFEIPYDSDKRIQTSLNKVDDNFRANVKGAVDMILERCTYVMKNGIEKELTEEEINEIKAGDIAISSTGLKTIGFAYRSFNYEPSTSENIESNLVFLGIAGFENPVKEGADNCIADIKSHGVKTVLVTDDNKLTAKAWGEDINLIRTTEEIWSGIEMEYMDQEELERNINKIKIFSRINSRDKFRIVEKWTDKSLNVLCSGENMTELPAMNKANVAMTVGNSGKMVRNLSDIYIEEDSLHNLSELISLSPKFLIQIKKSLEYIFSCSFVLLFLLVLDKVLTKEFSLNSYSILMLSAIVMPLGALNILLRDDNEEIRLKDIEILSLNLFNCMFKGAFVSLMIYGLYRLNIKFFNEDSGYVLYFSAISYFIIRAFAGALKSSLDKSITRTLFFGESITLFLIIFQFTNMFETKVPVKNVLVIISFSILYYFIARKNSMDQI</sequence>
<dbReference type="Pfam" id="PF13246">
    <property type="entry name" value="Cation_ATPase"/>
    <property type="match status" value="1"/>
</dbReference>
<evidence type="ECO:0000259" key="3">
    <source>
        <dbReference type="Pfam" id="PF00122"/>
    </source>
</evidence>
<organism evidence="5 6">
    <name type="scientific">Clostridium simiarum</name>
    <dbReference type="NCBI Taxonomy" id="2841506"/>
    <lineage>
        <taxon>Bacteria</taxon>
        <taxon>Bacillati</taxon>
        <taxon>Bacillota</taxon>
        <taxon>Clostridia</taxon>
        <taxon>Eubacteriales</taxon>
        <taxon>Clostridiaceae</taxon>
        <taxon>Clostridium</taxon>
    </lineage>
</organism>
<dbReference type="EMBL" id="JAHLQL010000001">
    <property type="protein sequence ID" value="MBU5591044.1"/>
    <property type="molecule type" value="Genomic_DNA"/>
</dbReference>
<proteinExistence type="predicted"/>
<evidence type="ECO:0000313" key="6">
    <source>
        <dbReference type="Proteomes" id="UP000736583"/>
    </source>
</evidence>
<protein>
    <submittedName>
        <fullName evidence="5">Uncharacterized protein</fullName>
    </submittedName>
</protein>
<gene>
    <name evidence="5" type="ORF">KQI89_04650</name>
</gene>
<feature type="domain" description="Cation-transporting P-type ATPase N-terminal" evidence="4">
    <location>
        <begin position="5"/>
        <end position="62"/>
    </location>
</feature>
<feature type="transmembrane region" description="Helical" evidence="2">
    <location>
        <begin position="242"/>
        <end position="263"/>
    </location>
</feature>
<evidence type="ECO:0000313" key="5">
    <source>
        <dbReference type="EMBL" id="MBU5591044.1"/>
    </source>
</evidence>
<feature type="transmembrane region" description="Helical" evidence="2">
    <location>
        <begin position="769"/>
        <end position="789"/>
    </location>
</feature>
<feature type="transmembrane region" description="Helical" evidence="2">
    <location>
        <begin position="826"/>
        <end position="843"/>
    </location>
</feature>